<dbReference type="FunFam" id="1.20.1050.60:FF:000001">
    <property type="entry name" value="Putative alpha-1,2-mannosidase"/>
    <property type="match status" value="1"/>
</dbReference>
<dbReference type="InterPro" id="IPR050883">
    <property type="entry name" value="PNGase"/>
</dbReference>
<dbReference type="Pfam" id="PF17678">
    <property type="entry name" value="Glyco_hydro_92N"/>
    <property type="match status" value="1"/>
</dbReference>
<dbReference type="GO" id="GO:0005829">
    <property type="term" value="C:cytosol"/>
    <property type="evidence" value="ECO:0007669"/>
    <property type="project" value="TreeGrafter"/>
</dbReference>
<proteinExistence type="predicted"/>
<protein>
    <submittedName>
        <fullName evidence="7">Glycosyl hydrolase family 92</fullName>
    </submittedName>
</protein>
<dbReference type="InterPro" id="IPR005887">
    <property type="entry name" value="GH92_a_mannosidase_put"/>
</dbReference>
<evidence type="ECO:0000256" key="3">
    <source>
        <dbReference type="ARBA" id="ARBA00022837"/>
    </source>
</evidence>
<dbReference type="EMBL" id="CP022515">
    <property type="protein sequence ID" value="ASO05528.1"/>
    <property type="molecule type" value="Genomic_DNA"/>
</dbReference>
<dbReference type="eggNOG" id="COG3537">
    <property type="taxonomic scope" value="Bacteria"/>
</dbReference>
<sequence>MKTNKKFLYPLVLPLFWITVLSAQNKMEVDYVNPLIGTPSSGFMEGRDGGGTMPCVGTPFAMTNFVAQTRENKISEMPYFYEDNTIQGFMATHQPTVWMGDYGYVSVMPQVGKLKLLPKDRALPFTHKEEISKPNYYSVSMGDNGQKIKGEIAAASRCGIFQFTFPKSDESHIIIQGINITENKKAFHGYIRIDENKREITGYNPERMSSHLGPELKNFKGYFIIQFDKSFERFGTWNSFRTEPDINEMGREQTGARMGGYISFKTEKNEKVKVKIATSFISLEQARENLSKEIPHWDFDKVVENTGDIWQENLSRIKVDGATEDQKSIFYTALFHTMLFPREFSEYGRYYSPFDDKVHEGVSYNDYSLWDTFRALHPLLHFTHPERVSPMVQSLLQMYQEGGWLPKWPNPTYTNIMTGTHADAVIADAYVKGFRDYDLDLAYEAIRKNAMHPPYRDTEKAWGDRDEGTLYEARGGLTYYHSLGYVASDKTRESVTRTVEFGIDDYSIAQMAKDMGKMEDYERLMGWSKNYKNLYNKETGFLNARLYNGNWDKNEQEGFTEGGRWTYLFGAMHDIQGSIELFGGKEKFAAKLNENFDGQHYRHDNEPGHHYAYLFNYAGQPWKTQELIRKHTSTINYRNHPLGINGNDDCGQMSAWYVFGVMGFYPVTPGTEIFAIGAPQFPKFTLRLLKDGAPKSFKIIANNLSETNKYIQSLTLDGKLVEEPFITYTQIMNGNVLEFEMGNSPNPTGFNNN</sequence>
<dbReference type="InterPro" id="IPR012939">
    <property type="entry name" value="Glyco_hydro_92"/>
</dbReference>
<dbReference type="PANTHER" id="PTHR12143">
    <property type="entry name" value="PEPTIDE N-GLYCANASE PNGASE -RELATED"/>
    <property type="match status" value="1"/>
</dbReference>
<dbReference type="NCBIfam" id="TIGR01180">
    <property type="entry name" value="aman2_put"/>
    <property type="match status" value="1"/>
</dbReference>
<reference evidence="7 8" key="1">
    <citation type="submission" date="2017-07" db="EMBL/GenBank/DDBJ databases">
        <title>Genome Sequence of Arenibacter algicola Strain SMS7 Isolated from a culture of the Diatom Skeletonema marinoi.</title>
        <authorList>
            <person name="Topel M."/>
            <person name="Pinder M.I.M."/>
            <person name="Johansson O.N."/>
            <person name="Kourtchenko O."/>
            <person name="Godhe A."/>
            <person name="Clarke A.K."/>
        </authorList>
    </citation>
    <scope>NUCLEOTIDE SEQUENCE [LARGE SCALE GENOMIC DNA]</scope>
    <source>
        <strain evidence="7 8">SMS7</strain>
    </source>
</reference>
<dbReference type="AlphaFoldDB" id="A0A221UWI6"/>
<dbReference type="Gene3D" id="1.20.1610.10">
    <property type="entry name" value="alpha-1,2-mannosidases domains"/>
    <property type="match status" value="1"/>
</dbReference>
<dbReference type="GO" id="GO:0000224">
    <property type="term" value="F:peptide-N4-(N-acetyl-beta-glucosaminyl)asparagine amidase activity"/>
    <property type="evidence" value="ECO:0007669"/>
    <property type="project" value="TreeGrafter"/>
</dbReference>
<feature type="signal peptide" evidence="4">
    <location>
        <begin position="1"/>
        <end position="23"/>
    </location>
</feature>
<dbReference type="KEGG" id="aalg:AREALGSMS7_02070"/>
<gene>
    <name evidence="7" type="ORF">AREALGSMS7_02070</name>
</gene>
<comment type="subunit">
    <text evidence="2">Monomer.</text>
</comment>
<evidence type="ECO:0000256" key="4">
    <source>
        <dbReference type="SAM" id="SignalP"/>
    </source>
</evidence>
<evidence type="ECO:0000313" key="7">
    <source>
        <dbReference type="EMBL" id="ASO05528.1"/>
    </source>
</evidence>
<comment type="cofactor">
    <cofactor evidence="1">
        <name>Ca(2+)</name>
        <dbReference type="ChEBI" id="CHEBI:29108"/>
    </cofactor>
</comment>
<evidence type="ECO:0000256" key="1">
    <source>
        <dbReference type="ARBA" id="ARBA00001913"/>
    </source>
</evidence>
<dbReference type="InterPro" id="IPR008928">
    <property type="entry name" value="6-hairpin_glycosidase_sf"/>
</dbReference>
<dbReference type="Pfam" id="PF07971">
    <property type="entry name" value="Glyco_hydro_92"/>
    <property type="match status" value="1"/>
</dbReference>
<keyword evidence="4" id="KW-0732">Signal</keyword>
<dbReference type="Gene3D" id="1.20.1050.60">
    <property type="entry name" value="alpha-1,2-mannosidase"/>
    <property type="match status" value="1"/>
</dbReference>
<organism evidence="7 8">
    <name type="scientific">Arenibacter algicola</name>
    <dbReference type="NCBI Taxonomy" id="616991"/>
    <lineage>
        <taxon>Bacteria</taxon>
        <taxon>Pseudomonadati</taxon>
        <taxon>Bacteroidota</taxon>
        <taxon>Flavobacteriia</taxon>
        <taxon>Flavobacteriales</taxon>
        <taxon>Flavobacteriaceae</taxon>
        <taxon>Arenibacter</taxon>
    </lineage>
</organism>
<keyword evidence="3" id="KW-0106">Calcium</keyword>
<feature type="domain" description="Glycosyl hydrolase family 92 N-terminal" evidence="6">
    <location>
        <begin position="31"/>
        <end position="279"/>
    </location>
</feature>
<dbReference type="InterPro" id="IPR041371">
    <property type="entry name" value="GH92_N"/>
</dbReference>
<dbReference type="FunFam" id="3.30.2080.10:FF:000001">
    <property type="entry name" value="Alpha-1,2-mannosidase subfamily"/>
    <property type="match status" value="1"/>
</dbReference>
<evidence type="ECO:0000313" key="8">
    <source>
        <dbReference type="Proteomes" id="UP000204551"/>
    </source>
</evidence>
<dbReference type="SUPFAM" id="SSF48208">
    <property type="entry name" value="Six-hairpin glycosidases"/>
    <property type="match status" value="1"/>
</dbReference>
<dbReference type="PANTHER" id="PTHR12143:SF43">
    <property type="entry name" value="PUTATIVE-RELATED"/>
    <property type="match status" value="1"/>
</dbReference>
<dbReference type="RefSeq" id="WP_232514096.1">
    <property type="nucleotide sequence ID" value="NZ_CP022515.1"/>
</dbReference>
<dbReference type="GO" id="GO:0005975">
    <property type="term" value="P:carbohydrate metabolic process"/>
    <property type="evidence" value="ECO:0007669"/>
    <property type="project" value="InterPro"/>
</dbReference>
<feature type="domain" description="Glycosyl hydrolase family 92" evidence="5">
    <location>
        <begin position="285"/>
        <end position="743"/>
    </location>
</feature>
<evidence type="ECO:0000256" key="2">
    <source>
        <dbReference type="ARBA" id="ARBA00011245"/>
    </source>
</evidence>
<evidence type="ECO:0000259" key="6">
    <source>
        <dbReference type="Pfam" id="PF17678"/>
    </source>
</evidence>
<name>A0A221UWI6_9FLAO</name>
<dbReference type="GO" id="GO:0030246">
    <property type="term" value="F:carbohydrate binding"/>
    <property type="evidence" value="ECO:0007669"/>
    <property type="project" value="InterPro"/>
</dbReference>
<feature type="chain" id="PRO_5011968093" evidence="4">
    <location>
        <begin position="24"/>
        <end position="753"/>
    </location>
</feature>
<evidence type="ECO:0000259" key="5">
    <source>
        <dbReference type="Pfam" id="PF07971"/>
    </source>
</evidence>
<dbReference type="GO" id="GO:0006516">
    <property type="term" value="P:glycoprotein catabolic process"/>
    <property type="evidence" value="ECO:0007669"/>
    <property type="project" value="TreeGrafter"/>
</dbReference>
<dbReference type="Gene3D" id="3.30.2080.10">
    <property type="entry name" value="GH92 mannosidase domain"/>
    <property type="match status" value="1"/>
</dbReference>
<accession>A0A221UWI6</accession>
<dbReference type="Gene3D" id="2.70.98.10">
    <property type="match status" value="1"/>
</dbReference>
<keyword evidence="7" id="KW-0378">Hydrolase</keyword>
<dbReference type="InterPro" id="IPR014718">
    <property type="entry name" value="GH-type_carb-bd"/>
</dbReference>
<dbReference type="Proteomes" id="UP000204551">
    <property type="component" value="Chromosome"/>
</dbReference>